<dbReference type="Proteomes" id="UP001597115">
    <property type="component" value="Unassembled WGS sequence"/>
</dbReference>
<comment type="function">
    <text evidence="1">Alkaline phosphatase with broad substrate specificity.</text>
</comment>
<evidence type="ECO:0000256" key="2">
    <source>
        <dbReference type="SAM" id="SignalP"/>
    </source>
</evidence>
<dbReference type="InterPro" id="IPR017850">
    <property type="entry name" value="Alkaline_phosphatase_core_sf"/>
</dbReference>
<dbReference type="InterPro" id="IPR002591">
    <property type="entry name" value="Phosphodiest/P_Trfase"/>
</dbReference>
<keyword evidence="1" id="KW-0479">Metal-binding</keyword>
<keyword evidence="4" id="KW-1185">Reference proteome</keyword>
<proteinExistence type="predicted"/>
<feature type="signal peptide" evidence="2">
    <location>
        <begin position="1"/>
        <end position="47"/>
    </location>
</feature>
<dbReference type="RefSeq" id="WP_380890537.1">
    <property type="nucleotide sequence ID" value="NZ_JBHUDY010000002.1"/>
</dbReference>
<dbReference type="InterPro" id="IPR026263">
    <property type="entry name" value="Alkaline_phosphatase_prok"/>
</dbReference>
<dbReference type="PANTHER" id="PTHR10151">
    <property type="entry name" value="ECTONUCLEOTIDE PYROPHOSPHATASE/PHOSPHODIESTERASE"/>
    <property type="match status" value="1"/>
</dbReference>
<sequence length="573" mass="61840">MSQENEFRPHRAFPIGSQARNPRSFCVKLRPLATILAAAFAAATAQAQTPRPKLIVAISVDQFSADLFAEYRQHFTGGLKRLSEGVVFPSGFQSHAATETCPGHSTILTGSRPYRTGIIANDWLDQSVARADKVVYCAEDETVPGSTSSNYTVSAKHLLVPTLGERMKAANPATRVVSVAGKDRAAVMMGGHKVDQLWFWNGKDYVTIAGQPAPDTAVGAFRQSLAAELAQPQPALPVPAMCASRDRAIPIGAGKTVGTWHFGRGAGENTKFRASPEIDDANLRLAEGLIDSMQLGRGPTPDIISIGESATDYVGHTYGTEGVEMCIQLLALDKRLGEFFDRLDRTGVDYVAVLTADHGGHDLPERNRIHAAPDAQRVDARFDIKAIGAQIGRELRLSGPVLIGQGGDVYLDRALPTRARAKVIARAVALIRQSPLVEDVFVGSDLARMKQATEAPEIWTLAERARASYLPARSGDLIVALKERVTPIPDPTKGYVATHGSFWNYDRRVPILFWWKGVQNFEQPLGVETVDIMPTLASLIGLPVPPNEIDGRCLDLDASEASNCSVAASPPAQ</sequence>
<comment type="caution">
    <text evidence="3">The sequence shown here is derived from an EMBL/GenBank/DDBJ whole genome shotgun (WGS) entry which is preliminary data.</text>
</comment>
<gene>
    <name evidence="3" type="ORF">ACFSCW_14155</name>
</gene>
<dbReference type="CDD" id="cd16016">
    <property type="entry name" value="AP-SPAP"/>
    <property type="match status" value="1"/>
</dbReference>
<comment type="catalytic activity">
    <reaction evidence="1">
        <text>a phosphate monoester + H2O = an alcohol + phosphate</text>
        <dbReference type="Rhea" id="RHEA:15017"/>
        <dbReference type="ChEBI" id="CHEBI:15377"/>
        <dbReference type="ChEBI" id="CHEBI:30879"/>
        <dbReference type="ChEBI" id="CHEBI:43474"/>
        <dbReference type="ChEBI" id="CHEBI:67140"/>
        <dbReference type="EC" id="3.1.3.1"/>
    </reaction>
</comment>
<name>A0ABW4I4M7_9SPHN</name>
<evidence type="ECO:0000313" key="3">
    <source>
        <dbReference type="EMBL" id="MFD1612944.1"/>
    </source>
</evidence>
<accession>A0ABW4I4M7</accession>
<comment type="cofactor">
    <cofactor evidence="1">
        <name>Zn(2+)</name>
        <dbReference type="ChEBI" id="CHEBI:29105"/>
    </cofactor>
    <text evidence="1">Binds 2 Zn(2+) ions.</text>
</comment>
<organism evidence="3 4">
    <name type="scientific">Sphingomonas tabacisoli</name>
    <dbReference type="NCBI Taxonomy" id="2249466"/>
    <lineage>
        <taxon>Bacteria</taxon>
        <taxon>Pseudomonadati</taxon>
        <taxon>Pseudomonadota</taxon>
        <taxon>Alphaproteobacteria</taxon>
        <taxon>Sphingomonadales</taxon>
        <taxon>Sphingomonadaceae</taxon>
        <taxon>Sphingomonas</taxon>
    </lineage>
</organism>
<dbReference type="Gene3D" id="3.30.1360.150">
    <property type="match status" value="1"/>
</dbReference>
<dbReference type="Pfam" id="PF01663">
    <property type="entry name" value="Phosphodiest"/>
    <property type="match status" value="1"/>
</dbReference>
<reference evidence="4" key="1">
    <citation type="journal article" date="2019" name="Int. J. Syst. Evol. Microbiol.">
        <title>The Global Catalogue of Microorganisms (GCM) 10K type strain sequencing project: providing services to taxonomists for standard genome sequencing and annotation.</title>
        <authorList>
            <consortium name="The Broad Institute Genomics Platform"/>
            <consortium name="The Broad Institute Genome Sequencing Center for Infectious Disease"/>
            <person name="Wu L."/>
            <person name="Ma J."/>
        </authorList>
    </citation>
    <scope>NUCLEOTIDE SEQUENCE [LARGE SCALE GENOMIC DNA]</scope>
    <source>
        <strain evidence="4">CGMCC 1.16275</strain>
    </source>
</reference>
<protein>
    <recommendedName>
        <fullName evidence="1">Alkaline phosphatase</fullName>
        <ecNumber evidence="1">3.1.3.1</ecNumber>
    </recommendedName>
</protein>
<dbReference type="PANTHER" id="PTHR10151:SF114">
    <property type="entry name" value="ECTONUCLEOTIDE PYROPHOSPHATASE_PHOSPHODIESTERASE C27A7.3"/>
    <property type="match status" value="1"/>
</dbReference>
<keyword evidence="2" id="KW-0732">Signal</keyword>
<dbReference type="Gene3D" id="3.40.720.10">
    <property type="entry name" value="Alkaline Phosphatase, subunit A"/>
    <property type="match status" value="1"/>
</dbReference>
<dbReference type="EC" id="3.1.3.1" evidence="1"/>
<keyword evidence="1" id="KW-0862">Zinc</keyword>
<evidence type="ECO:0000313" key="4">
    <source>
        <dbReference type="Proteomes" id="UP001597115"/>
    </source>
</evidence>
<dbReference type="EMBL" id="JBHUDY010000002">
    <property type="protein sequence ID" value="MFD1612944.1"/>
    <property type="molecule type" value="Genomic_DNA"/>
</dbReference>
<evidence type="ECO:0000256" key="1">
    <source>
        <dbReference type="PIRNR" id="PIRNR031924"/>
    </source>
</evidence>
<dbReference type="PIRSF" id="PIRSF031924">
    <property type="entry name" value="Pi-irrepressible_AP"/>
    <property type="match status" value="1"/>
</dbReference>
<dbReference type="SUPFAM" id="SSF53649">
    <property type="entry name" value="Alkaline phosphatase-like"/>
    <property type="match status" value="1"/>
</dbReference>
<feature type="chain" id="PRO_5046873100" description="Alkaline phosphatase" evidence="2">
    <location>
        <begin position="48"/>
        <end position="573"/>
    </location>
</feature>